<keyword evidence="2" id="KW-1133">Transmembrane helix</keyword>
<evidence type="ECO:0000313" key="3">
    <source>
        <dbReference type="EMBL" id="MBV7256213.1"/>
    </source>
</evidence>
<evidence type="ECO:0000256" key="1">
    <source>
        <dbReference type="SAM" id="MobiDB-lite"/>
    </source>
</evidence>
<keyword evidence="2" id="KW-0812">Transmembrane</keyword>
<accession>A0ABS6SCR3</accession>
<protein>
    <submittedName>
        <fullName evidence="3">Uncharacterized protein</fullName>
    </submittedName>
</protein>
<comment type="caution">
    <text evidence="3">The sequence shown here is derived from an EMBL/GenBank/DDBJ whole genome shotgun (WGS) entry which is preliminary data.</text>
</comment>
<evidence type="ECO:0000256" key="2">
    <source>
        <dbReference type="SAM" id="Phobius"/>
    </source>
</evidence>
<feature type="region of interest" description="Disordered" evidence="1">
    <location>
        <begin position="93"/>
        <end position="121"/>
    </location>
</feature>
<organism evidence="3 4">
    <name type="scientific">Pacificimonas pallii</name>
    <dbReference type="NCBI Taxonomy" id="2827236"/>
    <lineage>
        <taxon>Bacteria</taxon>
        <taxon>Pseudomonadati</taxon>
        <taxon>Pseudomonadota</taxon>
        <taxon>Alphaproteobacteria</taxon>
        <taxon>Sphingomonadales</taxon>
        <taxon>Sphingosinicellaceae</taxon>
        <taxon>Pacificimonas</taxon>
    </lineage>
</organism>
<feature type="compositionally biased region" description="Low complexity" evidence="1">
    <location>
        <begin position="98"/>
        <end position="112"/>
    </location>
</feature>
<keyword evidence="4" id="KW-1185">Reference proteome</keyword>
<keyword evidence="2" id="KW-0472">Membrane</keyword>
<name>A0ABS6SCR3_9SPHN</name>
<sequence>MLSSLRNAIAAIELRQWIGAGIALTAVGSIASLFFVEHIYGYWKPEPEIVYFQNWDATRTAEDAAAVQAGERRMREDTEALAARLADEAMAGISAAPAETGADPAGASAAADKPPETTPPE</sequence>
<dbReference type="RefSeq" id="WP_218444776.1">
    <property type="nucleotide sequence ID" value="NZ_JAGSPA010000002.1"/>
</dbReference>
<evidence type="ECO:0000313" key="4">
    <source>
        <dbReference type="Proteomes" id="UP000722336"/>
    </source>
</evidence>
<proteinExistence type="predicted"/>
<feature type="transmembrane region" description="Helical" evidence="2">
    <location>
        <begin position="16"/>
        <end position="36"/>
    </location>
</feature>
<gene>
    <name evidence="3" type="ORF">KCG44_05380</name>
</gene>
<reference evidence="3 4" key="1">
    <citation type="submission" date="2021-04" db="EMBL/GenBank/DDBJ databases">
        <authorList>
            <person name="Pira H."/>
            <person name="Risdian C."/>
            <person name="Wink J."/>
        </authorList>
    </citation>
    <scope>NUCLEOTIDE SEQUENCE [LARGE SCALE GENOMIC DNA]</scope>
    <source>
        <strain evidence="3 4">WHA3</strain>
    </source>
</reference>
<dbReference type="Proteomes" id="UP000722336">
    <property type="component" value="Unassembled WGS sequence"/>
</dbReference>
<dbReference type="EMBL" id="JAGSPA010000002">
    <property type="protein sequence ID" value="MBV7256213.1"/>
    <property type="molecule type" value="Genomic_DNA"/>
</dbReference>